<evidence type="ECO:0000313" key="3">
    <source>
        <dbReference type="EMBL" id="VFT96534.1"/>
    </source>
</evidence>
<accession>A0A485LE38</accession>
<keyword evidence="1" id="KW-0539">Nucleus</keyword>
<evidence type="ECO:0000313" key="4">
    <source>
        <dbReference type="Proteomes" id="UP000332933"/>
    </source>
</evidence>
<dbReference type="EMBL" id="VJMH01006716">
    <property type="protein sequence ID" value="KAF0688546.1"/>
    <property type="molecule type" value="Genomic_DNA"/>
</dbReference>
<name>A0A485LE38_9STRA</name>
<dbReference type="GO" id="GO:0003712">
    <property type="term" value="F:transcription coregulator activity"/>
    <property type="evidence" value="ECO:0007669"/>
    <property type="project" value="InterPro"/>
</dbReference>
<evidence type="ECO:0000313" key="2">
    <source>
        <dbReference type="EMBL" id="KAF0688546.1"/>
    </source>
</evidence>
<evidence type="ECO:0000256" key="1">
    <source>
        <dbReference type="ARBA" id="ARBA00023242"/>
    </source>
</evidence>
<dbReference type="Gene3D" id="1.10.246.20">
    <property type="entry name" value="Coactivator CBP, KIX domain"/>
    <property type="match status" value="1"/>
</dbReference>
<dbReference type="EMBL" id="CAADRA010006739">
    <property type="protein sequence ID" value="VFT96534.1"/>
    <property type="molecule type" value="Genomic_DNA"/>
</dbReference>
<reference evidence="3 4" key="1">
    <citation type="submission" date="2019-03" db="EMBL/GenBank/DDBJ databases">
        <authorList>
            <person name="Gaulin E."/>
            <person name="Dumas B."/>
        </authorList>
    </citation>
    <scope>NUCLEOTIDE SEQUENCE [LARGE SCALE GENOMIC DNA]</scope>
    <source>
        <strain evidence="3">CBS 568.67</strain>
    </source>
</reference>
<sequence>MLPSVPPLVLPGWPCRHPRCYRRRLEYHRRVLATPRPASITTQDRRQVHIRLVGVLSLQRPNAPPRIHDKLPQLATKLERILYQEASSRDMFLDDTTLLGRVARVLTDHRQRQDCDHVRLETP</sequence>
<keyword evidence="4" id="KW-1185">Reference proteome</keyword>
<dbReference type="Proteomes" id="UP000332933">
    <property type="component" value="Unassembled WGS sequence"/>
</dbReference>
<proteinExistence type="predicted"/>
<gene>
    <name evidence="3" type="primary">Aste57867_19836</name>
    <name evidence="2" type="ORF">As57867_019771</name>
    <name evidence="3" type="ORF">ASTE57867_19836</name>
</gene>
<dbReference type="GO" id="GO:0006355">
    <property type="term" value="P:regulation of DNA-templated transcription"/>
    <property type="evidence" value="ECO:0007669"/>
    <property type="project" value="InterPro"/>
</dbReference>
<dbReference type="AlphaFoldDB" id="A0A485LE38"/>
<protein>
    <submittedName>
        <fullName evidence="3">Aste57867_19836 protein</fullName>
    </submittedName>
</protein>
<dbReference type="OrthoDB" id="70192at2759"/>
<reference evidence="2" key="2">
    <citation type="submission" date="2019-06" db="EMBL/GenBank/DDBJ databases">
        <title>Genomics analysis of Aphanomyces spp. identifies a new class of oomycete effector associated with host adaptation.</title>
        <authorList>
            <person name="Gaulin E."/>
        </authorList>
    </citation>
    <scope>NUCLEOTIDE SEQUENCE</scope>
    <source>
        <strain evidence="2">CBS 578.67</strain>
    </source>
</reference>
<dbReference type="InterPro" id="IPR036529">
    <property type="entry name" value="KIX_dom_sf"/>
</dbReference>
<organism evidence="3 4">
    <name type="scientific">Aphanomyces stellatus</name>
    <dbReference type="NCBI Taxonomy" id="120398"/>
    <lineage>
        <taxon>Eukaryota</taxon>
        <taxon>Sar</taxon>
        <taxon>Stramenopiles</taxon>
        <taxon>Oomycota</taxon>
        <taxon>Saprolegniomycetes</taxon>
        <taxon>Saprolegniales</taxon>
        <taxon>Verrucalvaceae</taxon>
        <taxon>Aphanomyces</taxon>
    </lineage>
</organism>